<dbReference type="Proteomes" id="UP000799539">
    <property type="component" value="Unassembled WGS sequence"/>
</dbReference>
<dbReference type="EMBL" id="ML992677">
    <property type="protein sequence ID" value="KAF2211325.1"/>
    <property type="molecule type" value="Genomic_DNA"/>
</dbReference>
<gene>
    <name evidence="2" type="ORF">CERZMDRAFT_117972</name>
</gene>
<accession>A0A6A6FD65</accession>
<sequence length="165" mass="17184">MTALHLTASGVYSISRASSRAGDAALPLLDVVQALTRRGWDLRESTRNTEGSGLSHQPSGSDAEISKSTLAVTQRVCSPSHSGLSIDSEAREACYSIKMHAVPALISNRGQTYKFEFTGLSASPSSPSTKTRGCLADLPAVRTEALGLSPTGASHATPHPACACM</sequence>
<dbReference type="AlphaFoldDB" id="A0A6A6FD65"/>
<organism evidence="2 3">
    <name type="scientific">Cercospora zeae-maydis SCOH1-5</name>
    <dbReference type="NCBI Taxonomy" id="717836"/>
    <lineage>
        <taxon>Eukaryota</taxon>
        <taxon>Fungi</taxon>
        <taxon>Dikarya</taxon>
        <taxon>Ascomycota</taxon>
        <taxon>Pezizomycotina</taxon>
        <taxon>Dothideomycetes</taxon>
        <taxon>Dothideomycetidae</taxon>
        <taxon>Mycosphaerellales</taxon>
        <taxon>Mycosphaerellaceae</taxon>
        <taxon>Cercospora</taxon>
    </lineage>
</organism>
<evidence type="ECO:0000313" key="2">
    <source>
        <dbReference type="EMBL" id="KAF2211325.1"/>
    </source>
</evidence>
<proteinExistence type="predicted"/>
<keyword evidence="3" id="KW-1185">Reference proteome</keyword>
<evidence type="ECO:0000256" key="1">
    <source>
        <dbReference type="SAM" id="MobiDB-lite"/>
    </source>
</evidence>
<evidence type="ECO:0000313" key="3">
    <source>
        <dbReference type="Proteomes" id="UP000799539"/>
    </source>
</evidence>
<feature type="compositionally biased region" description="Polar residues" evidence="1">
    <location>
        <begin position="48"/>
        <end position="65"/>
    </location>
</feature>
<reference evidence="2" key="1">
    <citation type="journal article" date="2020" name="Stud. Mycol.">
        <title>101 Dothideomycetes genomes: a test case for predicting lifestyles and emergence of pathogens.</title>
        <authorList>
            <person name="Haridas S."/>
            <person name="Albert R."/>
            <person name="Binder M."/>
            <person name="Bloem J."/>
            <person name="Labutti K."/>
            <person name="Salamov A."/>
            <person name="Andreopoulos B."/>
            <person name="Baker S."/>
            <person name="Barry K."/>
            <person name="Bills G."/>
            <person name="Bluhm B."/>
            <person name="Cannon C."/>
            <person name="Castanera R."/>
            <person name="Culley D."/>
            <person name="Daum C."/>
            <person name="Ezra D."/>
            <person name="Gonzalez J."/>
            <person name="Henrissat B."/>
            <person name="Kuo A."/>
            <person name="Liang C."/>
            <person name="Lipzen A."/>
            <person name="Lutzoni F."/>
            <person name="Magnuson J."/>
            <person name="Mondo S."/>
            <person name="Nolan M."/>
            <person name="Ohm R."/>
            <person name="Pangilinan J."/>
            <person name="Park H.-J."/>
            <person name="Ramirez L."/>
            <person name="Alfaro M."/>
            <person name="Sun H."/>
            <person name="Tritt A."/>
            <person name="Yoshinaga Y."/>
            <person name="Zwiers L.-H."/>
            <person name="Turgeon B."/>
            <person name="Goodwin S."/>
            <person name="Spatafora J."/>
            <person name="Crous P."/>
            <person name="Grigoriev I."/>
        </authorList>
    </citation>
    <scope>NUCLEOTIDE SEQUENCE</scope>
    <source>
        <strain evidence="2">SCOH1-5</strain>
    </source>
</reference>
<feature type="region of interest" description="Disordered" evidence="1">
    <location>
        <begin position="43"/>
        <end position="65"/>
    </location>
</feature>
<protein>
    <submittedName>
        <fullName evidence="2">Uncharacterized protein</fullName>
    </submittedName>
</protein>
<name>A0A6A6FD65_9PEZI</name>